<dbReference type="PROSITE" id="PS50923">
    <property type="entry name" value="SUSHI"/>
    <property type="match status" value="1"/>
</dbReference>
<dbReference type="Proteomes" id="UP000014760">
    <property type="component" value="Unassembled WGS sequence"/>
</dbReference>
<sequence length="189" mass="20190">MFVDQDHECAKEQAPLPENARVLWQSFLDPDGYMYYLECDQGYQYLSSNEGLLFCNMTTGQWDDHHAGNCTEAPYESTTPSSLTTILYKETTIEAEADTTLTSARNALTSSTPPFASTSTLKSTATSFAATTGSATAPSDTTPPGAISGAVTGETDTIVPLAIGLGLSGLALFIIVHHFPVHAAEEKEI</sequence>
<evidence type="ECO:0000259" key="3">
    <source>
        <dbReference type="PROSITE" id="PS50923"/>
    </source>
</evidence>
<protein>
    <recommendedName>
        <fullName evidence="3">Sushi domain-containing protein</fullName>
    </recommendedName>
</protein>
<feature type="domain" description="Sushi" evidence="3">
    <location>
        <begin position="7"/>
        <end position="72"/>
    </location>
</feature>
<reference evidence="6" key="1">
    <citation type="submission" date="2012-12" db="EMBL/GenBank/DDBJ databases">
        <authorList>
            <person name="Hellsten U."/>
            <person name="Grimwood J."/>
            <person name="Chapman J.A."/>
            <person name="Shapiro H."/>
            <person name="Aerts A."/>
            <person name="Otillar R.P."/>
            <person name="Terry A.Y."/>
            <person name="Boore J.L."/>
            <person name="Simakov O."/>
            <person name="Marletaz F."/>
            <person name="Cho S.-J."/>
            <person name="Edsinger-Gonzales E."/>
            <person name="Havlak P."/>
            <person name="Kuo D.-H."/>
            <person name="Larsson T."/>
            <person name="Lv J."/>
            <person name="Arendt D."/>
            <person name="Savage R."/>
            <person name="Osoegawa K."/>
            <person name="de Jong P."/>
            <person name="Lindberg D.R."/>
            <person name="Seaver E.C."/>
            <person name="Weisblat D.A."/>
            <person name="Putnam N.H."/>
            <person name="Grigoriev I.V."/>
            <person name="Rokhsar D.S."/>
        </authorList>
    </citation>
    <scope>NUCLEOTIDE SEQUENCE</scope>
    <source>
        <strain evidence="6">I ESC-2004</strain>
    </source>
</reference>
<comment type="caution">
    <text evidence="2">Lacks conserved residue(s) required for the propagation of feature annotation.</text>
</comment>
<proteinExistence type="predicted"/>
<keyword evidence="2" id="KW-0768">Sushi</keyword>
<name>N1PB73_CAPTE</name>
<dbReference type="HOGENOM" id="CLU_1435686_0_0_1"/>
<reference evidence="5" key="3">
    <citation type="submission" date="2015-06" db="UniProtKB">
        <authorList>
            <consortium name="EnsemblMetazoa"/>
        </authorList>
    </citation>
    <scope>IDENTIFICATION</scope>
</reference>
<gene>
    <name evidence="4" type="ORF">CAPTEDRAFT_226764</name>
</gene>
<keyword evidence="1" id="KW-1015">Disulfide bond</keyword>
<dbReference type="InterPro" id="IPR000436">
    <property type="entry name" value="Sushi_SCR_CCP_dom"/>
</dbReference>
<evidence type="ECO:0000256" key="1">
    <source>
        <dbReference type="ARBA" id="ARBA00023157"/>
    </source>
</evidence>
<organism evidence="4">
    <name type="scientific">Capitella teleta</name>
    <name type="common">Polychaete worm</name>
    <dbReference type="NCBI Taxonomy" id="283909"/>
    <lineage>
        <taxon>Eukaryota</taxon>
        <taxon>Metazoa</taxon>
        <taxon>Spiralia</taxon>
        <taxon>Lophotrochozoa</taxon>
        <taxon>Annelida</taxon>
        <taxon>Polychaeta</taxon>
        <taxon>Sedentaria</taxon>
        <taxon>Scolecida</taxon>
        <taxon>Capitellidae</taxon>
        <taxon>Capitella</taxon>
    </lineage>
</organism>
<evidence type="ECO:0000313" key="6">
    <source>
        <dbReference type="Proteomes" id="UP000014760"/>
    </source>
</evidence>
<reference evidence="4 6" key="2">
    <citation type="journal article" date="2013" name="Nature">
        <title>Insights into bilaterian evolution from three spiralian genomes.</title>
        <authorList>
            <person name="Simakov O."/>
            <person name="Marletaz F."/>
            <person name="Cho S.J."/>
            <person name="Edsinger-Gonzales E."/>
            <person name="Havlak P."/>
            <person name="Hellsten U."/>
            <person name="Kuo D.H."/>
            <person name="Larsson T."/>
            <person name="Lv J."/>
            <person name="Arendt D."/>
            <person name="Savage R."/>
            <person name="Osoegawa K."/>
            <person name="de Jong P."/>
            <person name="Grimwood J."/>
            <person name="Chapman J.A."/>
            <person name="Shapiro H."/>
            <person name="Aerts A."/>
            <person name="Otillar R.P."/>
            <person name="Terry A.Y."/>
            <person name="Boore J.L."/>
            <person name="Grigoriev I.V."/>
            <person name="Lindberg D.R."/>
            <person name="Seaver E.C."/>
            <person name="Weisblat D.A."/>
            <person name="Putnam N.H."/>
            <person name="Rokhsar D.S."/>
        </authorList>
    </citation>
    <scope>NUCLEOTIDE SEQUENCE</scope>
    <source>
        <strain evidence="4 6">I ESC-2004</strain>
    </source>
</reference>
<accession>N1PB73</accession>
<evidence type="ECO:0000313" key="4">
    <source>
        <dbReference type="EMBL" id="ELU18856.1"/>
    </source>
</evidence>
<dbReference type="AlphaFoldDB" id="N1PB73"/>
<dbReference type="EnsemblMetazoa" id="CapteT226764">
    <property type="protein sequence ID" value="CapteP226764"/>
    <property type="gene ID" value="CapteG226764"/>
</dbReference>
<evidence type="ECO:0000256" key="2">
    <source>
        <dbReference type="PROSITE-ProRule" id="PRU00302"/>
    </source>
</evidence>
<dbReference type="EMBL" id="KB291798">
    <property type="protein sequence ID" value="ELU18856.1"/>
    <property type="molecule type" value="Genomic_DNA"/>
</dbReference>
<keyword evidence="6" id="KW-1185">Reference proteome</keyword>
<evidence type="ECO:0000313" key="5">
    <source>
        <dbReference type="EnsemblMetazoa" id="CapteP226764"/>
    </source>
</evidence>
<dbReference type="EMBL" id="AMQN01000043">
    <property type="status" value="NOT_ANNOTATED_CDS"/>
    <property type="molecule type" value="Genomic_DNA"/>
</dbReference>